<keyword evidence="3 6" id="KW-0378">Hydrolase</keyword>
<dbReference type="EC" id="3.1.1.-" evidence="6"/>
<dbReference type="Pfam" id="PF00135">
    <property type="entry name" value="COesterase"/>
    <property type="match status" value="1"/>
</dbReference>
<dbReference type="InterPro" id="IPR002018">
    <property type="entry name" value="CarbesteraseB"/>
</dbReference>
<feature type="chain" id="PRO_5040541541" description="Carboxylic ester hydrolase" evidence="6">
    <location>
        <begin position="19"/>
        <end position="541"/>
    </location>
</feature>
<evidence type="ECO:0000256" key="5">
    <source>
        <dbReference type="ARBA" id="ARBA00023180"/>
    </source>
</evidence>
<protein>
    <recommendedName>
        <fullName evidence="6">Carboxylic ester hydrolase</fullName>
        <ecNumber evidence="6">3.1.1.-</ecNumber>
    </recommendedName>
</protein>
<evidence type="ECO:0000259" key="7">
    <source>
        <dbReference type="Pfam" id="PF00135"/>
    </source>
</evidence>
<evidence type="ECO:0000256" key="1">
    <source>
        <dbReference type="ARBA" id="ARBA00005964"/>
    </source>
</evidence>
<keyword evidence="9" id="KW-1185">Reference proteome</keyword>
<comment type="similarity">
    <text evidence="1 6">Belongs to the type-B carboxylesterase/lipase family.</text>
</comment>
<feature type="signal peptide" evidence="6">
    <location>
        <begin position="1"/>
        <end position="18"/>
    </location>
</feature>
<keyword evidence="4" id="KW-1015">Disulfide bond</keyword>
<dbReference type="InterPro" id="IPR050309">
    <property type="entry name" value="Type-B_Carboxylest/Lipase"/>
</dbReference>
<organism evidence="8 9">
    <name type="scientific">Psylliodes chrysocephalus</name>
    <dbReference type="NCBI Taxonomy" id="3402493"/>
    <lineage>
        <taxon>Eukaryota</taxon>
        <taxon>Metazoa</taxon>
        <taxon>Ecdysozoa</taxon>
        <taxon>Arthropoda</taxon>
        <taxon>Hexapoda</taxon>
        <taxon>Insecta</taxon>
        <taxon>Pterygota</taxon>
        <taxon>Neoptera</taxon>
        <taxon>Endopterygota</taxon>
        <taxon>Coleoptera</taxon>
        <taxon>Polyphaga</taxon>
        <taxon>Cucujiformia</taxon>
        <taxon>Chrysomeloidea</taxon>
        <taxon>Chrysomelidae</taxon>
        <taxon>Galerucinae</taxon>
        <taxon>Alticini</taxon>
        <taxon>Psylliodes</taxon>
    </lineage>
</organism>
<dbReference type="Gene3D" id="3.40.50.1820">
    <property type="entry name" value="alpha/beta hydrolase"/>
    <property type="match status" value="1"/>
</dbReference>
<name>A0A9P0D278_9CUCU</name>
<dbReference type="AlphaFoldDB" id="A0A9P0D278"/>
<dbReference type="PROSITE" id="PS00941">
    <property type="entry name" value="CARBOXYLESTERASE_B_2"/>
    <property type="match status" value="1"/>
</dbReference>
<feature type="domain" description="Carboxylesterase type B" evidence="7">
    <location>
        <begin position="24"/>
        <end position="519"/>
    </location>
</feature>
<dbReference type="InterPro" id="IPR029058">
    <property type="entry name" value="AB_hydrolase_fold"/>
</dbReference>
<dbReference type="Proteomes" id="UP001153636">
    <property type="component" value="Chromosome 7"/>
</dbReference>
<evidence type="ECO:0000313" key="8">
    <source>
        <dbReference type="EMBL" id="CAH1112877.1"/>
    </source>
</evidence>
<proteinExistence type="inferred from homology"/>
<keyword evidence="6" id="KW-0732">Signal</keyword>
<keyword evidence="5" id="KW-0325">Glycoprotein</keyword>
<dbReference type="PANTHER" id="PTHR11559">
    <property type="entry name" value="CARBOXYLESTERASE"/>
    <property type="match status" value="1"/>
</dbReference>
<dbReference type="InterPro" id="IPR019826">
    <property type="entry name" value="Carboxylesterase_B_AS"/>
</dbReference>
<dbReference type="OrthoDB" id="408631at2759"/>
<evidence type="ECO:0000256" key="4">
    <source>
        <dbReference type="ARBA" id="ARBA00023157"/>
    </source>
</evidence>
<dbReference type="GO" id="GO:0052689">
    <property type="term" value="F:carboxylic ester hydrolase activity"/>
    <property type="evidence" value="ECO:0007669"/>
    <property type="project" value="UniProtKB-KW"/>
</dbReference>
<dbReference type="EMBL" id="OV651819">
    <property type="protein sequence ID" value="CAH1112877.1"/>
    <property type="molecule type" value="Genomic_DNA"/>
</dbReference>
<evidence type="ECO:0000256" key="2">
    <source>
        <dbReference type="ARBA" id="ARBA00022487"/>
    </source>
</evidence>
<dbReference type="InterPro" id="IPR019819">
    <property type="entry name" value="Carboxylesterase_B_CS"/>
</dbReference>
<keyword evidence="2" id="KW-0719">Serine esterase</keyword>
<dbReference type="SUPFAM" id="SSF53474">
    <property type="entry name" value="alpha/beta-Hydrolases"/>
    <property type="match status" value="1"/>
</dbReference>
<reference evidence="8" key="1">
    <citation type="submission" date="2022-01" db="EMBL/GenBank/DDBJ databases">
        <authorList>
            <person name="King R."/>
        </authorList>
    </citation>
    <scope>NUCLEOTIDE SEQUENCE</scope>
</reference>
<evidence type="ECO:0000313" key="9">
    <source>
        <dbReference type="Proteomes" id="UP001153636"/>
    </source>
</evidence>
<gene>
    <name evidence="8" type="ORF">PSYICH_LOCUS13736</name>
</gene>
<evidence type="ECO:0000256" key="6">
    <source>
        <dbReference type="RuleBase" id="RU361235"/>
    </source>
</evidence>
<dbReference type="PROSITE" id="PS00122">
    <property type="entry name" value="CARBOXYLESTERASE_B_1"/>
    <property type="match status" value="1"/>
</dbReference>
<evidence type="ECO:0000256" key="3">
    <source>
        <dbReference type="ARBA" id="ARBA00022801"/>
    </source>
</evidence>
<accession>A0A9P0D278</accession>
<sequence>MFWQSILINIVILQISLAKLDEELIVQLTPGKIRGHVLQSYEGREYYGFQEIPYATPPVGKNRLQLPKEPEPWDGILDTTKNTKVCMQKNKYSINKTEDCLYLNVYSPVKPGTQNRLPVLFWIHGGGLNWGSGTYNDYGPKYIMDYGLVVVAINYRLNAFGWASIDDDVIPANLGLKDTRLALKWVKKHIALFGGNPDHVVIAGESSGSALVGLLVMGDWQGEPELFHGAIQESGTMIGGTIQWTPKENIMTIVKHLDPTFTSEKSEDILELVQKAEPEDLLKAVAGIKLQNVIEKSGHFSLLPLQTFMDGNIKKVPMLIGWNSEEYITLATNRDNKELLEGIDSDPSQLIHPNVNMSPKNRTIAGKLFKKVYTNTSFVEDFAAYIRWSSDQPFGTPTGKQIELGSVIAPYYVYQFSYKGELGGMMDDKYIVPGAERVAHMEDLHYWWQFRNNEDLSKFPKNDQFMMKRFLTLWTNFIKYLNPTPSPDPLLENIVWPKSNPENLTYLNINSTLEVRSNPRVYRYVKPIIEKYMEEPFAQFG</sequence>